<sequence length="292" mass="32110" precursor="true">MKLHACCLSLAMLLLGSVVDPSVGQTQDIPRIDVPAALEAASLKAKQSQFQGFPQYDFSLDGVACKIVTPKQPAEGHPWVWRSRFWGHQPQFDRRMLELGWYVCYCDVGNLFGADAAIERWDRFYDLTQRLGLHSKPFLEGMSRGGLIIMRWASEHPDRVAGIYADNAVMDMRSWPGGKGTGKGSERDWQRCLEAYGLSEAEAAEFADGPLDRLAPLAAANVPIIALINLADDVVPPAENGDLLVARYQKLGGPITAIRRPGLGHHPHSLKDPTPLVEFALATRNSDIQPGK</sequence>
<evidence type="ECO:0000313" key="3">
    <source>
        <dbReference type="Proteomes" id="UP000325286"/>
    </source>
</evidence>
<proteinExistence type="predicted"/>
<dbReference type="GO" id="GO:0016787">
    <property type="term" value="F:hydrolase activity"/>
    <property type="evidence" value="ECO:0007669"/>
    <property type="project" value="UniProtKB-KW"/>
</dbReference>
<feature type="signal peptide" evidence="1">
    <location>
        <begin position="1"/>
        <end position="22"/>
    </location>
</feature>
<name>A0A5B9QXZ5_9BACT</name>
<reference evidence="2 3" key="1">
    <citation type="submission" date="2019-08" db="EMBL/GenBank/DDBJ databases">
        <title>Deep-cultivation of Planctomycetes and their phenomic and genomic characterization uncovers novel biology.</title>
        <authorList>
            <person name="Wiegand S."/>
            <person name="Jogler M."/>
            <person name="Boedeker C."/>
            <person name="Pinto D."/>
            <person name="Vollmers J."/>
            <person name="Rivas-Marin E."/>
            <person name="Kohn T."/>
            <person name="Peeters S.H."/>
            <person name="Heuer A."/>
            <person name="Rast P."/>
            <person name="Oberbeckmann S."/>
            <person name="Bunk B."/>
            <person name="Jeske O."/>
            <person name="Meyerdierks A."/>
            <person name="Storesund J.E."/>
            <person name="Kallscheuer N."/>
            <person name="Luecker S."/>
            <person name="Lage O.M."/>
            <person name="Pohl T."/>
            <person name="Merkel B.J."/>
            <person name="Hornburger P."/>
            <person name="Mueller R.-W."/>
            <person name="Bruemmer F."/>
            <person name="Labrenz M."/>
            <person name="Spormann A.M."/>
            <person name="Op den Camp H."/>
            <person name="Overmann J."/>
            <person name="Amann R."/>
            <person name="Jetten M.S.M."/>
            <person name="Mascher T."/>
            <person name="Medema M.H."/>
            <person name="Devos D.P."/>
            <person name="Kaster A.-K."/>
            <person name="Ovreas L."/>
            <person name="Rohde M."/>
            <person name="Galperin M.Y."/>
            <person name="Jogler C."/>
        </authorList>
    </citation>
    <scope>NUCLEOTIDE SEQUENCE [LARGE SCALE GENOMIC DNA]</scope>
    <source>
        <strain evidence="2 3">UC8</strain>
    </source>
</reference>
<evidence type="ECO:0000313" key="2">
    <source>
        <dbReference type="EMBL" id="QEG42690.1"/>
    </source>
</evidence>
<keyword evidence="1" id="KW-0732">Signal</keyword>
<dbReference type="EMBL" id="CP042914">
    <property type="protein sequence ID" value="QEG42690.1"/>
    <property type="molecule type" value="Genomic_DNA"/>
</dbReference>
<dbReference type="Proteomes" id="UP000325286">
    <property type="component" value="Chromosome"/>
</dbReference>
<keyword evidence="3" id="KW-1185">Reference proteome</keyword>
<dbReference type="RefSeq" id="WP_148080494.1">
    <property type="nucleotide sequence ID" value="NZ_CP042914.1"/>
</dbReference>
<dbReference type="InterPro" id="IPR029058">
    <property type="entry name" value="AB_hydrolase_fold"/>
</dbReference>
<gene>
    <name evidence="2" type="ORF">UC8_47320</name>
</gene>
<dbReference type="Gene3D" id="3.40.50.1820">
    <property type="entry name" value="alpha/beta hydrolase"/>
    <property type="match status" value="1"/>
</dbReference>
<keyword evidence="2" id="KW-0378">Hydrolase</keyword>
<dbReference type="KEGG" id="rul:UC8_47320"/>
<evidence type="ECO:0000256" key="1">
    <source>
        <dbReference type="SAM" id="SignalP"/>
    </source>
</evidence>
<protein>
    <submittedName>
        <fullName evidence="2">Alpha/beta hydrolase family protein</fullName>
    </submittedName>
</protein>
<feature type="chain" id="PRO_5023091436" evidence="1">
    <location>
        <begin position="23"/>
        <end position="292"/>
    </location>
</feature>
<dbReference type="AlphaFoldDB" id="A0A5B9QXZ5"/>
<dbReference type="SUPFAM" id="SSF53474">
    <property type="entry name" value="alpha/beta-Hydrolases"/>
    <property type="match status" value="1"/>
</dbReference>
<dbReference type="OrthoDB" id="234896at2"/>
<accession>A0A5B9QXZ5</accession>
<organism evidence="2 3">
    <name type="scientific">Roseimaritima ulvae</name>
    <dbReference type="NCBI Taxonomy" id="980254"/>
    <lineage>
        <taxon>Bacteria</taxon>
        <taxon>Pseudomonadati</taxon>
        <taxon>Planctomycetota</taxon>
        <taxon>Planctomycetia</taxon>
        <taxon>Pirellulales</taxon>
        <taxon>Pirellulaceae</taxon>
        <taxon>Roseimaritima</taxon>
    </lineage>
</organism>